<dbReference type="AlphaFoldDB" id="A0A7S1ZLZ6"/>
<dbReference type="Gene3D" id="3.50.50.60">
    <property type="entry name" value="FAD/NAD(P)-binding domain"/>
    <property type="match status" value="1"/>
</dbReference>
<feature type="compositionally biased region" description="Acidic residues" evidence="1">
    <location>
        <begin position="529"/>
        <end position="538"/>
    </location>
</feature>
<organism evidence="2">
    <name type="scientific">Ditylum brightwellii</name>
    <dbReference type="NCBI Taxonomy" id="49249"/>
    <lineage>
        <taxon>Eukaryota</taxon>
        <taxon>Sar</taxon>
        <taxon>Stramenopiles</taxon>
        <taxon>Ochrophyta</taxon>
        <taxon>Bacillariophyta</taxon>
        <taxon>Mediophyceae</taxon>
        <taxon>Lithodesmiophycidae</taxon>
        <taxon>Lithodesmiales</taxon>
        <taxon>Lithodesmiaceae</taxon>
        <taxon>Ditylum</taxon>
    </lineage>
</organism>
<sequence length="557" mass="62024">MKCLPQSRFIVAPSVEGQRGTAVLPIDTNRANHISFDYNDGNRSKGDNKNKQEKFTSSPSFTTSYQPWSNLCHPIDNSVLSCYDKDSRIVVNNELNAASDVYAAGSVARYPDNSTGQSAVAGEGVVNGYKAGEIAAHNMYRTAFENVEQKSISPSRTYAAESMPFWRTDVCPYVPLPEVPNTSGSPSHGKYPYKSSYTLASMGIHAFCIGRCDSNDMATHGFWWTNQASDARRARSSTTGDISRRSTSASAASKRPVYGSGVLFYLDRDGIIRGIMTWGLPFTRTINDEEEILKSELVERMKDVLRTNGRVATVEHNSRISDSVIAELDKLSSLHLAEESKYLASLAYDGTVDMDTMSKPLHRYVPSKPANVIGMGILKRRNSTGNSIGGGILEEDFFARRDDFAEMYDNIGVAESERPQSLIHVYPMSQLSPSDRDDFFGVDTSSFEQQKARELQSNFRSRPPKEEPLWLRRGDVERYKSMSDSMADAFIQNMRKGKLADGSDAFKHAPTPQVVQNAKELVRQWTSSEVDDKDDDGEIINWDDHTEKDNNSQGDSK</sequence>
<gene>
    <name evidence="2" type="ORF">DBRI1063_LOCUS17742</name>
</gene>
<dbReference type="EMBL" id="HBGN01027483">
    <property type="protein sequence ID" value="CAD9343275.1"/>
    <property type="molecule type" value="Transcribed_RNA"/>
</dbReference>
<feature type="compositionally biased region" description="Basic and acidic residues" evidence="1">
    <location>
        <begin position="40"/>
        <end position="54"/>
    </location>
</feature>
<feature type="region of interest" description="Disordered" evidence="1">
    <location>
        <begin position="525"/>
        <end position="557"/>
    </location>
</feature>
<proteinExistence type="predicted"/>
<feature type="compositionally biased region" description="Basic and acidic residues" evidence="1">
    <location>
        <begin position="542"/>
        <end position="557"/>
    </location>
</feature>
<feature type="region of interest" description="Disordered" evidence="1">
    <location>
        <begin position="34"/>
        <end position="59"/>
    </location>
</feature>
<accession>A0A7S1ZLZ6</accession>
<name>A0A7S1ZLZ6_9STRA</name>
<reference evidence="2" key="1">
    <citation type="submission" date="2021-01" db="EMBL/GenBank/DDBJ databases">
        <authorList>
            <person name="Corre E."/>
            <person name="Pelletier E."/>
            <person name="Niang G."/>
            <person name="Scheremetjew M."/>
            <person name="Finn R."/>
            <person name="Kale V."/>
            <person name="Holt S."/>
            <person name="Cochrane G."/>
            <person name="Meng A."/>
            <person name="Brown T."/>
            <person name="Cohen L."/>
        </authorList>
    </citation>
    <scope>NUCLEOTIDE SEQUENCE</scope>
    <source>
        <strain evidence="2">Pop2</strain>
    </source>
</reference>
<dbReference type="InterPro" id="IPR036188">
    <property type="entry name" value="FAD/NAD-bd_sf"/>
</dbReference>
<evidence type="ECO:0000256" key="1">
    <source>
        <dbReference type="SAM" id="MobiDB-lite"/>
    </source>
</evidence>
<protein>
    <submittedName>
        <fullName evidence="2">Uncharacterized protein</fullName>
    </submittedName>
</protein>
<evidence type="ECO:0000313" key="2">
    <source>
        <dbReference type="EMBL" id="CAD9343275.1"/>
    </source>
</evidence>